<reference evidence="1 2" key="1">
    <citation type="submission" date="2024-06" db="EMBL/GenBank/DDBJ databases">
        <title>The Natural Products Discovery Center: Release of the First 8490 Sequenced Strains for Exploring Actinobacteria Biosynthetic Diversity.</title>
        <authorList>
            <person name="Kalkreuter E."/>
            <person name="Kautsar S.A."/>
            <person name="Yang D."/>
            <person name="Bader C.D."/>
            <person name="Teijaro C.N."/>
            <person name="Fluegel L."/>
            <person name="Davis C.M."/>
            <person name="Simpson J.R."/>
            <person name="Lauterbach L."/>
            <person name="Steele A.D."/>
            <person name="Gui C."/>
            <person name="Meng S."/>
            <person name="Li G."/>
            <person name="Viehrig K."/>
            <person name="Ye F."/>
            <person name="Su P."/>
            <person name="Kiefer A.F."/>
            <person name="Nichols A."/>
            <person name="Cepeda A.J."/>
            <person name="Yan W."/>
            <person name="Fan B."/>
            <person name="Jiang Y."/>
            <person name="Adhikari A."/>
            <person name="Zheng C.-J."/>
            <person name="Schuster L."/>
            <person name="Cowan T.M."/>
            <person name="Smanski M.J."/>
            <person name="Chevrette M.G."/>
            <person name="De Carvalho L.P.S."/>
            <person name="Shen B."/>
        </authorList>
    </citation>
    <scope>NUCLEOTIDE SEQUENCE [LARGE SCALE GENOMIC DNA]</scope>
    <source>
        <strain evidence="1 2">NPDC050671</strain>
    </source>
</reference>
<dbReference type="EC" id="3.5.-.-" evidence="1"/>
<dbReference type="InterPro" id="IPR037175">
    <property type="entry name" value="KFase_sf"/>
</dbReference>
<protein>
    <submittedName>
        <fullName evidence="1">Cyclase family protein</fullName>
        <ecNumber evidence="1">3.5.-.-</ecNumber>
    </submittedName>
</protein>
<dbReference type="InterPro" id="IPR007325">
    <property type="entry name" value="KFase/CYL"/>
</dbReference>
<dbReference type="RefSeq" id="WP_357983818.1">
    <property type="nucleotide sequence ID" value="NZ_JBFAIH010000018.1"/>
</dbReference>
<dbReference type="Gene3D" id="3.50.30.50">
    <property type="entry name" value="Putative cyclase"/>
    <property type="match status" value="1"/>
</dbReference>
<evidence type="ECO:0000313" key="2">
    <source>
        <dbReference type="Proteomes" id="UP001551658"/>
    </source>
</evidence>
<evidence type="ECO:0000313" key="1">
    <source>
        <dbReference type="EMBL" id="MEV0366223.1"/>
    </source>
</evidence>
<dbReference type="EMBL" id="JBFAIH010000018">
    <property type="protein sequence ID" value="MEV0366223.1"/>
    <property type="molecule type" value="Genomic_DNA"/>
</dbReference>
<gene>
    <name evidence="1" type="ORF">AB0H72_26325</name>
</gene>
<dbReference type="Proteomes" id="UP001551658">
    <property type="component" value="Unassembled WGS sequence"/>
</dbReference>
<sequence length="274" mass="28625">MCTPQIIRDLRAAAEDLPRPGRRAFLRAAGAAAALGVAVPAVPARAADGGVVDLTHALSARTPRWPGVPPFSMVPVAWEAVGGFDQNLLAYWEHTGTHVDAPTHRRGTQSTEMLAARDLVAPLVVIDISARAGTDVDTAVTVDDIGAWESRHGRIPERAFVAMYSGWERRLEAPGAFVNLDSEGTPHAPGFAPETAEFLVRERAIVGAGVDTLSLDRAADPDFGAHTAFLDSGRYGVELLANLATVPPAGATVVVGAPKHVGGTGGPCRVLALT</sequence>
<dbReference type="PANTHER" id="PTHR31118:SF12">
    <property type="entry name" value="CYCLASE-LIKE PROTEIN 2"/>
    <property type="match status" value="1"/>
</dbReference>
<dbReference type="SUPFAM" id="SSF102198">
    <property type="entry name" value="Putative cyclase"/>
    <property type="match status" value="1"/>
</dbReference>
<keyword evidence="2" id="KW-1185">Reference proteome</keyword>
<dbReference type="PANTHER" id="PTHR31118">
    <property type="entry name" value="CYCLASE-LIKE PROTEIN 2"/>
    <property type="match status" value="1"/>
</dbReference>
<dbReference type="Pfam" id="PF04199">
    <property type="entry name" value="Cyclase"/>
    <property type="match status" value="1"/>
</dbReference>
<name>A0ABV3FFC5_9NOCA</name>
<proteinExistence type="predicted"/>
<keyword evidence="1" id="KW-0378">Hydrolase</keyword>
<dbReference type="PROSITE" id="PS51318">
    <property type="entry name" value="TAT"/>
    <property type="match status" value="1"/>
</dbReference>
<dbReference type="GO" id="GO:0016787">
    <property type="term" value="F:hydrolase activity"/>
    <property type="evidence" value="ECO:0007669"/>
    <property type="project" value="UniProtKB-KW"/>
</dbReference>
<accession>A0ABV3FFC5</accession>
<dbReference type="InterPro" id="IPR006311">
    <property type="entry name" value="TAT_signal"/>
</dbReference>
<comment type="caution">
    <text evidence="1">The sequence shown here is derived from an EMBL/GenBank/DDBJ whole genome shotgun (WGS) entry which is preliminary data.</text>
</comment>
<organism evidence="1 2">
    <name type="scientific">Nocardia fusca</name>
    <dbReference type="NCBI Taxonomy" id="941183"/>
    <lineage>
        <taxon>Bacteria</taxon>
        <taxon>Bacillati</taxon>
        <taxon>Actinomycetota</taxon>
        <taxon>Actinomycetes</taxon>
        <taxon>Mycobacteriales</taxon>
        <taxon>Nocardiaceae</taxon>
        <taxon>Nocardia</taxon>
    </lineage>
</organism>